<gene>
    <name evidence="4" type="ORF">METZ01_LOCUS87935</name>
</gene>
<dbReference type="Pfam" id="PF01968">
    <property type="entry name" value="Hydantoinase_A"/>
    <property type="match status" value="1"/>
</dbReference>
<dbReference type="GO" id="GO:0017168">
    <property type="term" value="F:5-oxoprolinase (ATP-hydrolyzing) activity"/>
    <property type="evidence" value="ECO:0007669"/>
    <property type="project" value="TreeGrafter"/>
</dbReference>
<evidence type="ECO:0000256" key="1">
    <source>
        <dbReference type="SAM" id="MobiDB-lite"/>
    </source>
</evidence>
<feature type="region of interest" description="Disordered" evidence="1">
    <location>
        <begin position="672"/>
        <end position="696"/>
    </location>
</feature>
<dbReference type="EMBL" id="UINC01007787">
    <property type="protein sequence ID" value="SVA35081.1"/>
    <property type="molecule type" value="Genomic_DNA"/>
</dbReference>
<name>A0A381V517_9ZZZZ</name>
<dbReference type="Pfam" id="PF05378">
    <property type="entry name" value="Hydant_A_N"/>
    <property type="match status" value="1"/>
</dbReference>
<dbReference type="SUPFAM" id="SSF53067">
    <property type="entry name" value="Actin-like ATPase domain"/>
    <property type="match status" value="1"/>
</dbReference>
<dbReference type="PANTHER" id="PTHR11365:SF2">
    <property type="entry name" value="5-OXOPROLINASE"/>
    <property type="match status" value="1"/>
</dbReference>
<evidence type="ECO:0008006" key="5">
    <source>
        <dbReference type="Google" id="ProtNLM"/>
    </source>
</evidence>
<evidence type="ECO:0000259" key="3">
    <source>
        <dbReference type="Pfam" id="PF05378"/>
    </source>
</evidence>
<feature type="domain" description="Hydantoinase/oxoprolinase N-terminal" evidence="3">
    <location>
        <begin position="16"/>
        <end position="176"/>
    </location>
</feature>
<dbReference type="InterPro" id="IPR043129">
    <property type="entry name" value="ATPase_NBD"/>
</dbReference>
<dbReference type="GO" id="GO:0005829">
    <property type="term" value="C:cytosol"/>
    <property type="evidence" value="ECO:0007669"/>
    <property type="project" value="TreeGrafter"/>
</dbReference>
<dbReference type="InterPro" id="IPR008040">
    <property type="entry name" value="Hydant_A_N"/>
</dbReference>
<reference evidence="4" key="1">
    <citation type="submission" date="2018-05" db="EMBL/GenBank/DDBJ databases">
        <authorList>
            <person name="Lanie J.A."/>
            <person name="Ng W.-L."/>
            <person name="Kazmierczak K.M."/>
            <person name="Andrzejewski T.M."/>
            <person name="Davidsen T.M."/>
            <person name="Wayne K.J."/>
            <person name="Tettelin H."/>
            <person name="Glass J.I."/>
            <person name="Rusch D."/>
            <person name="Podicherti R."/>
            <person name="Tsui H.-C.T."/>
            <person name="Winkler M.E."/>
        </authorList>
    </citation>
    <scope>NUCLEOTIDE SEQUENCE</scope>
</reference>
<accession>A0A381V517</accession>
<sequence>MTPASLPSSLSHCELRLGIDTGGTYTDAVLVNSSDQVVAGVKALTTHSDLAVGIGSALTQLPRFELGSVGLVSLSTTLATNAVVEGQGAPVGLILAGYSSTQAERANLEQIVRDGHLLLLDGSHDATGSESSPLDLDTARRAVVEWHDKVSAIGVSAIFGVRNPTHEIALREMIRTQTNLPITCGHELASSLDAPRRAVTVAINASLIPFISKLIRSVQRILGDLSISAPLMVVKGDGSLVRAEIALQRPVETVISGPAASVIGACHLSRSQTAIIADMGGTTTDIAIVTDGQPDISDQAALIGDWRPMVETIRVLSVGLGGDSEARFKGGRGLALGPRRVVPMSLLGHEYPTVLADLEAQLSAPPTLRSNRFALQLHVDQSQLTQMSHLEREVWQRLAEGPLEMETLSQENRQQAKAIATLVRKGIVIYSGFTPSDAAHVLQYTNHWSENSAELAAKIWAKQMRHVYGWGTFQPGDAKAPSRVVHEMVIRQIMNNLVNACLSVEGNDEHPTVLRRVSEVLTGWLTAERSTKSKLFSVHFQKNRKLVAVGAPAHLYYPDVSGNLGLNLEIPAHADAANAVGAVVGSVTQREHMSITQPTLGLFRAHDEQGPADFTILKEAIQFAESTTATRARAKAHSAGAATIELVTEHMQTSVEPDDLSDEVFFECRVTSTASGRPSMPGRRDDGPAIALSQEN</sequence>
<dbReference type="AlphaFoldDB" id="A0A381V517"/>
<dbReference type="GO" id="GO:0006749">
    <property type="term" value="P:glutathione metabolic process"/>
    <property type="evidence" value="ECO:0007669"/>
    <property type="project" value="TreeGrafter"/>
</dbReference>
<protein>
    <recommendedName>
        <fullName evidence="5">Hydantoinase/oxoprolinase N-terminal domain-containing protein</fullName>
    </recommendedName>
</protein>
<feature type="domain" description="Hydantoinase A/oxoprolinase" evidence="2">
    <location>
        <begin position="197"/>
        <end position="339"/>
    </location>
</feature>
<dbReference type="InterPro" id="IPR002821">
    <property type="entry name" value="Hydantoinase_A"/>
</dbReference>
<evidence type="ECO:0000313" key="4">
    <source>
        <dbReference type="EMBL" id="SVA35081.1"/>
    </source>
</evidence>
<evidence type="ECO:0000259" key="2">
    <source>
        <dbReference type="Pfam" id="PF01968"/>
    </source>
</evidence>
<organism evidence="4">
    <name type="scientific">marine metagenome</name>
    <dbReference type="NCBI Taxonomy" id="408172"/>
    <lineage>
        <taxon>unclassified sequences</taxon>
        <taxon>metagenomes</taxon>
        <taxon>ecological metagenomes</taxon>
    </lineage>
</organism>
<proteinExistence type="predicted"/>
<dbReference type="PANTHER" id="PTHR11365">
    <property type="entry name" value="5-OXOPROLINASE RELATED"/>
    <property type="match status" value="1"/>
</dbReference>
<dbReference type="InterPro" id="IPR045079">
    <property type="entry name" value="Oxoprolinase-like"/>
</dbReference>